<dbReference type="CDD" id="cd03713">
    <property type="entry name" value="EFG_mtEFG_C"/>
    <property type="match status" value="1"/>
</dbReference>
<dbReference type="Pfam" id="PF00009">
    <property type="entry name" value="GTP_EFTU"/>
    <property type="match status" value="1"/>
</dbReference>
<dbReference type="Pfam" id="PF00679">
    <property type="entry name" value="EFG_C"/>
    <property type="match status" value="1"/>
</dbReference>
<dbReference type="SUPFAM" id="SSF52540">
    <property type="entry name" value="P-loop containing nucleoside triphosphate hydrolases"/>
    <property type="match status" value="1"/>
</dbReference>
<dbReference type="InterPro" id="IPR035649">
    <property type="entry name" value="EFG_V"/>
</dbReference>
<dbReference type="InterPro" id="IPR041095">
    <property type="entry name" value="EFG_II"/>
</dbReference>
<dbReference type="InterPro" id="IPR014721">
    <property type="entry name" value="Ribsml_uS5_D2-typ_fold_subgr"/>
</dbReference>
<feature type="region of interest" description="Disordered" evidence="3">
    <location>
        <begin position="299"/>
        <end position="321"/>
    </location>
</feature>
<dbReference type="Gene3D" id="3.30.70.240">
    <property type="match status" value="1"/>
</dbReference>
<name>A0A2U1F8G2_9PSEU</name>
<dbReference type="GO" id="GO:0003746">
    <property type="term" value="F:translation elongation factor activity"/>
    <property type="evidence" value="ECO:0007669"/>
    <property type="project" value="UniProtKB-KW"/>
</dbReference>
<keyword evidence="6" id="KW-1185">Reference proteome</keyword>
<dbReference type="GO" id="GO:0032790">
    <property type="term" value="P:ribosome disassembly"/>
    <property type="evidence" value="ECO:0007669"/>
    <property type="project" value="TreeGrafter"/>
</dbReference>
<evidence type="ECO:0000313" key="6">
    <source>
        <dbReference type="Proteomes" id="UP000245639"/>
    </source>
</evidence>
<evidence type="ECO:0000313" key="5">
    <source>
        <dbReference type="EMBL" id="PVZ08475.1"/>
    </source>
</evidence>
<dbReference type="Proteomes" id="UP000245639">
    <property type="component" value="Unassembled WGS sequence"/>
</dbReference>
<dbReference type="OrthoDB" id="9801472at2"/>
<keyword evidence="1" id="KW-0547">Nucleotide-binding</keyword>
<dbReference type="Pfam" id="PF14492">
    <property type="entry name" value="EFG_III"/>
    <property type="match status" value="1"/>
</dbReference>
<dbReference type="InterPro" id="IPR047872">
    <property type="entry name" value="EFG_IV"/>
</dbReference>
<dbReference type="SUPFAM" id="SSF54980">
    <property type="entry name" value="EF-G C-terminal domain-like"/>
    <property type="match status" value="2"/>
</dbReference>
<dbReference type="FunFam" id="3.30.70.240:FF:000001">
    <property type="entry name" value="Elongation factor G"/>
    <property type="match status" value="1"/>
</dbReference>
<dbReference type="GO" id="GO:0003924">
    <property type="term" value="F:GTPase activity"/>
    <property type="evidence" value="ECO:0007669"/>
    <property type="project" value="InterPro"/>
</dbReference>
<comment type="caution">
    <text evidence="5">The sequence shown here is derived from an EMBL/GenBank/DDBJ whole genome shotgun (WGS) entry which is preliminary data.</text>
</comment>
<dbReference type="Pfam" id="PF03764">
    <property type="entry name" value="EFG_IV"/>
    <property type="match status" value="1"/>
</dbReference>
<organism evidence="5 6">
    <name type="scientific">Actinomycetospora cinnamomea</name>
    <dbReference type="NCBI Taxonomy" id="663609"/>
    <lineage>
        <taxon>Bacteria</taxon>
        <taxon>Bacillati</taxon>
        <taxon>Actinomycetota</taxon>
        <taxon>Actinomycetes</taxon>
        <taxon>Pseudonocardiales</taxon>
        <taxon>Pseudonocardiaceae</taxon>
        <taxon>Actinomycetospora</taxon>
    </lineage>
</organism>
<dbReference type="SMART" id="SM00889">
    <property type="entry name" value="EFG_IV"/>
    <property type="match status" value="1"/>
</dbReference>
<dbReference type="InterPro" id="IPR005225">
    <property type="entry name" value="Small_GTP-bd"/>
</dbReference>
<dbReference type="Gene3D" id="3.40.50.300">
    <property type="entry name" value="P-loop containing nucleotide triphosphate hydrolases"/>
    <property type="match status" value="1"/>
</dbReference>
<sequence>MGGTKAGDSTRRARGGRTGDGLAPDDPAALRSVAIVGPMAAGKTTLVEELLACAGAIPRAGSVTAGTTVTDHDPDARRQQRSVAPAVASLTHRNMKINLVDTPGCPDFLGEVRAGLRAADAVLFVVGTADAADGAAAPTSALLAECRRAGLPAVLVLSRLDHQRADEAAALATCREVAAGSGEVLVPVTRTERAADGTVTAVRPLLDPEGPDPTAEDTAEDEDDLRRELVETLIEQSEDEALLESWISGEPVSLAALRTDLATAVARRSLVPVAGVCAPAGAGLETLLDLVVDAVPPPTAHPPLPAHAPDGAGHDPVAPDPDGPLVAEVVHTGTDAQGSRVSLVRVFSGRLTPDTTLNVCADPLRVPAPRDGEDPTGAADAGHGARETVRVNRVYAPLGATLREVPWCVAGDVCALTRLGAVATGDTLCGAEDLVGLDGWELPEALLPVAVTAADRSAQDAMARGLARLAATETTLRVERNEDTHQIVLWCTGEAHADVVLARLRAAGATVEVTDVAVPERETVAGPASGLGRHVKQSGGHGQFAVCRIEIEPLPRGSGVEFVDRIVGGVIPRAYIPGVEKGVRAQLEAGVTPGRPVVDVRVTLVDGKAHSVDSSDQAFQTAGSLAVKEAVAAAGTIVMERLYEVEVTVDDSQLGTVLGDLASRHGRVVGTEPAGPGSTLVRAEVPEQALLRYAVDLRSLTSGTASFTRRFSRYEPVAGG</sequence>
<dbReference type="SUPFAM" id="SSF50447">
    <property type="entry name" value="Translation proteins"/>
    <property type="match status" value="1"/>
</dbReference>
<evidence type="ECO:0000256" key="1">
    <source>
        <dbReference type="ARBA" id="ARBA00022741"/>
    </source>
</evidence>
<feature type="domain" description="Tr-type G" evidence="4">
    <location>
        <begin position="28"/>
        <end position="299"/>
    </location>
</feature>
<dbReference type="PANTHER" id="PTHR43261:SF6">
    <property type="entry name" value="ELONGATION FACTOR G-LIKE PROTEIN"/>
    <property type="match status" value="1"/>
</dbReference>
<dbReference type="PANTHER" id="PTHR43261">
    <property type="entry name" value="TRANSLATION ELONGATION FACTOR G-RELATED"/>
    <property type="match status" value="1"/>
</dbReference>
<dbReference type="Gene3D" id="3.30.70.870">
    <property type="entry name" value="Elongation Factor G (Translational Gtpase), domain 3"/>
    <property type="match status" value="1"/>
</dbReference>
<feature type="region of interest" description="Disordered" evidence="3">
    <location>
        <begin position="362"/>
        <end position="384"/>
    </location>
</feature>
<feature type="compositionally biased region" description="Acidic residues" evidence="3">
    <location>
        <begin position="214"/>
        <end position="223"/>
    </location>
</feature>
<accession>A0A2U1F8G2</accession>
<evidence type="ECO:0000256" key="3">
    <source>
        <dbReference type="SAM" id="MobiDB-lite"/>
    </source>
</evidence>
<evidence type="ECO:0000256" key="2">
    <source>
        <dbReference type="ARBA" id="ARBA00023134"/>
    </source>
</evidence>
<dbReference type="EMBL" id="QEKW01000008">
    <property type="protein sequence ID" value="PVZ08475.1"/>
    <property type="molecule type" value="Genomic_DNA"/>
</dbReference>
<dbReference type="AlphaFoldDB" id="A0A2U1F8G2"/>
<dbReference type="InterPro" id="IPR000795">
    <property type="entry name" value="T_Tr_GTP-bd_dom"/>
</dbReference>
<dbReference type="SMART" id="SM00838">
    <property type="entry name" value="EFG_C"/>
    <property type="match status" value="1"/>
</dbReference>
<dbReference type="InterPro" id="IPR020568">
    <property type="entry name" value="Ribosomal_Su5_D2-typ_SF"/>
</dbReference>
<keyword evidence="5" id="KW-0251">Elongation factor</keyword>
<dbReference type="SUPFAM" id="SSF54211">
    <property type="entry name" value="Ribosomal protein S5 domain 2-like"/>
    <property type="match status" value="1"/>
</dbReference>
<dbReference type="InterPro" id="IPR035647">
    <property type="entry name" value="EFG_III/V"/>
</dbReference>
<feature type="region of interest" description="Disordered" evidence="3">
    <location>
        <begin position="203"/>
        <end position="223"/>
    </location>
</feature>
<dbReference type="CDD" id="cd01434">
    <property type="entry name" value="EFG_mtEFG1_IV"/>
    <property type="match status" value="1"/>
</dbReference>
<dbReference type="InterPro" id="IPR009000">
    <property type="entry name" value="Transl_B-barrel_sf"/>
</dbReference>
<evidence type="ECO:0000259" key="4">
    <source>
        <dbReference type="PROSITE" id="PS51722"/>
    </source>
</evidence>
<dbReference type="Gene3D" id="3.30.230.10">
    <property type="match status" value="1"/>
</dbReference>
<keyword evidence="2" id="KW-0342">GTP-binding</keyword>
<dbReference type="NCBIfam" id="TIGR00231">
    <property type="entry name" value="small_GTP"/>
    <property type="match status" value="1"/>
</dbReference>
<keyword evidence="5" id="KW-0648">Protein biosynthesis</keyword>
<dbReference type="InterPro" id="IPR000640">
    <property type="entry name" value="EFG_V-like"/>
</dbReference>
<dbReference type="RefSeq" id="WP_116709333.1">
    <property type="nucleotide sequence ID" value="NZ_QEKW01000008.1"/>
</dbReference>
<dbReference type="InterPro" id="IPR005517">
    <property type="entry name" value="Transl_elong_EFG/EF2_IV"/>
</dbReference>
<dbReference type="GO" id="GO:0005525">
    <property type="term" value="F:GTP binding"/>
    <property type="evidence" value="ECO:0007669"/>
    <property type="project" value="UniProtKB-KW"/>
</dbReference>
<gene>
    <name evidence="5" type="ORF">C8D89_10870</name>
</gene>
<reference evidence="5 6" key="1">
    <citation type="submission" date="2018-04" db="EMBL/GenBank/DDBJ databases">
        <title>Genomic Encyclopedia of Type Strains, Phase IV (KMG-IV): sequencing the most valuable type-strain genomes for metagenomic binning, comparative biology and taxonomic classification.</title>
        <authorList>
            <person name="Goeker M."/>
        </authorList>
    </citation>
    <scope>NUCLEOTIDE SEQUENCE [LARGE SCALE GENOMIC DNA]</scope>
    <source>
        <strain evidence="5 6">DSM 45771</strain>
    </source>
</reference>
<proteinExistence type="predicted"/>
<feature type="region of interest" description="Disordered" evidence="3">
    <location>
        <begin position="1"/>
        <end position="26"/>
    </location>
</feature>
<dbReference type="PROSITE" id="PS51722">
    <property type="entry name" value="G_TR_2"/>
    <property type="match status" value="1"/>
</dbReference>
<dbReference type="InterPro" id="IPR027417">
    <property type="entry name" value="P-loop_NTPase"/>
</dbReference>
<dbReference type="Gene3D" id="2.40.30.10">
    <property type="entry name" value="Translation factors"/>
    <property type="match status" value="1"/>
</dbReference>
<protein>
    <submittedName>
        <fullName evidence="5">Translation elongation factor 2 (EF-2/EF-G)</fullName>
    </submittedName>
</protein>